<dbReference type="Proteomes" id="UP000806077">
    <property type="component" value="Unassembled WGS sequence"/>
</dbReference>
<sequence length="106" mass="12945">MDLNYTEIVLNGYLNPDSRGYLDNYFFRQFKKAQKDFYEADEFFSGCFRVTRFFEAEMNKRIIERITELYLIIDWHKRGMRGASCIRFTDIKKYVIKLCFNYPLML</sequence>
<evidence type="ECO:0000313" key="2">
    <source>
        <dbReference type="Proteomes" id="UP000806077"/>
    </source>
</evidence>
<evidence type="ECO:0000313" key="1">
    <source>
        <dbReference type="EMBL" id="MBE7694724.1"/>
    </source>
</evidence>
<protein>
    <submittedName>
        <fullName evidence="1">Uncharacterized protein</fullName>
    </submittedName>
</protein>
<accession>A0AAP1REA6</accession>
<dbReference type="EMBL" id="WXXV01000004">
    <property type="protein sequence ID" value="MBE7694724.1"/>
    <property type="molecule type" value="Genomic_DNA"/>
</dbReference>
<dbReference type="RefSeq" id="WP_101955739.1">
    <property type="nucleotide sequence ID" value="NZ_JAFMUD010000010.1"/>
</dbReference>
<name>A0AAP1REA6_9FLAO</name>
<organism evidence="1 2">
    <name type="scientific">Tenacibaculum finnmarkense genomovar finnmarkense</name>
    <dbReference type="NCBI Taxonomy" id="1458503"/>
    <lineage>
        <taxon>Bacteria</taxon>
        <taxon>Pseudomonadati</taxon>
        <taxon>Bacteroidota</taxon>
        <taxon>Flavobacteriia</taxon>
        <taxon>Flavobacteriales</taxon>
        <taxon>Flavobacteriaceae</taxon>
        <taxon>Tenacibaculum</taxon>
        <taxon>Tenacibaculum finnmarkense</taxon>
    </lineage>
</organism>
<gene>
    <name evidence="1" type="ORF">F7645_04710</name>
</gene>
<proteinExistence type="predicted"/>
<reference evidence="1 2" key="1">
    <citation type="journal article" date="2020" name="Int. J. Syst. Evol. Microbiol.">
        <title>Tenacibaculum piscium sp. nov., isolated from skin ulcers of sea-farmed fish, and description of Tenacibaculum finnmarkense sp. nov. with subdivision into genomovars finnmarkense and ulcerans.</title>
        <authorList>
            <person name="Olsen A.B."/>
            <person name="Spilsberg B."/>
            <person name="Nilsen H.K."/>
            <person name="Lagesen K."/>
            <person name="Gulla S."/>
            <person name="Avendano-Herrera R."/>
            <person name="Irgang R."/>
            <person name="Duchaud E."/>
            <person name="Colquhoun D.J."/>
        </authorList>
    </citation>
    <scope>NUCLEOTIDE SEQUENCE [LARGE SCALE GENOMIC DNA]</scope>
    <source>
        <strain evidence="1 2">TNO037</strain>
    </source>
</reference>
<dbReference type="AlphaFoldDB" id="A0AAP1REA6"/>
<comment type="caution">
    <text evidence="1">The sequence shown here is derived from an EMBL/GenBank/DDBJ whole genome shotgun (WGS) entry which is preliminary data.</text>
</comment>
<keyword evidence="2" id="KW-1185">Reference proteome</keyword>